<dbReference type="PANTHER" id="PTHR35849:SF2">
    <property type="entry name" value="BLR2341 PROTEIN"/>
    <property type="match status" value="1"/>
</dbReference>
<evidence type="ECO:0000313" key="2">
    <source>
        <dbReference type="EMBL" id="MBJ6725570.1"/>
    </source>
</evidence>
<dbReference type="RefSeq" id="WP_199384459.1">
    <property type="nucleotide sequence ID" value="NZ_JAEMHM010000009.1"/>
</dbReference>
<dbReference type="PANTHER" id="PTHR35849">
    <property type="entry name" value="BLR2341 PROTEIN"/>
    <property type="match status" value="1"/>
</dbReference>
<dbReference type="CDD" id="cd07043">
    <property type="entry name" value="STAS_anti-anti-sigma_factors"/>
    <property type="match status" value="1"/>
</dbReference>
<comment type="caution">
    <text evidence="2">The sequence shown here is derived from an EMBL/GenBank/DDBJ whole genome shotgun (WGS) entry which is preliminary data.</text>
</comment>
<feature type="domain" description="STAS" evidence="1">
    <location>
        <begin position="15"/>
        <end position="99"/>
    </location>
</feature>
<gene>
    <name evidence="2" type="ORF">JFN93_12690</name>
</gene>
<dbReference type="InterPro" id="IPR002645">
    <property type="entry name" value="STAS_dom"/>
</dbReference>
<dbReference type="InterPro" id="IPR052746">
    <property type="entry name" value="MlaB_ABC_Transporter"/>
</dbReference>
<proteinExistence type="predicted"/>
<evidence type="ECO:0000259" key="1">
    <source>
        <dbReference type="PROSITE" id="PS50801"/>
    </source>
</evidence>
<dbReference type="Gene3D" id="3.30.750.24">
    <property type="entry name" value="STAS domain"/>
    <property type="match status" value="1"/>
</dbReference>
<dbReference type="EMBL" id="JAEMHM010000009">
    <property type="protein sequence ID" value="MBJ6725570.1"/>
    <property type="molecule type" value="Genomic_DNA"/>
</dbReference>
<protein>
    <submittedName>
        <fullName evidence="2">STAS domain-containing protein</fullName>
    </submittedName>
</protein>
<dbReference type="Pfam" id="PF13466">
    <property type="entry name" value="STAS_2"/>
    <property type="match status" value="1"/>
</dbReference>
<dbReference type="AlphaFoldDB" id="A0A8J7JM70"/>
<dbReference type="InterPro" id="IPR036513">
    <property type="entry name" value="STAS_dom_sf"/>
</dbReference>
<sequence length="128" mass="13854">MLTCTFAPTDPERGDGEATLHLKGRATIETCTEFRDALRAALTGCRNLTIDVSEVEAIDLSCIQLFCSAHKTALNQGKNVTIANPQGEEFTASIRNVGLTCTLPGTCQGDPDHFCLWGNPEAICRREP</sequence>
<dbReference type="SUPFAM" id="SSF52091">
    <property type="entry name" value="SpoIIaa-like"/>
    <property type="match status" value="1"/>
</dbReference>
<keyword evidence="3" id="KW-1185">Reference proteome</keyword>
<evidence type="ECO:0000313" key="3">
    <source>
        <dbReference type="Proteomes" id="UP000636888"/>
    </source>
</evidence>
<dbReference type="Proteomes" id="UP000636888">
    <property type="component" value="Unassembled WGS sequence"/>
</dbReference>
<organism evidence="2 3">
    <name type="scientific">Geomesophilobacter sediminis</name>
    <dbReference type="NCBI Taxonomy" id="2798584"/>
    <lineage>
        <taxon>Bacteria</taxon>
        <taxon>Pseudomonadati</taxon>
        <taxon>Thermodesulfobacteriota</taxon>
        <taxon>Desulfuromonadia</taxon>
        <taxon>Geobacterales</taxon>
        <taxon>Geobacteraceae</taxon>
        <taxon>Geomesophilobacter</taxon>
    </lineage>
</organism>
<dbReference type="InterPro" id="IPR058548">
    <property type="entry name" value="MlaB-like_STAS"/>
</dbReference>
<dbReference type="PROSITE" id="PS50801">
    <property type="entry name" value="STAS"/>
    <property type="match status" value="1"/>
</dbReference>
<reference evidence="2" key="1">
    <citation type="submission" date="2020-12" db="EMBL/GenBank/DDBJ databases">
        <title>Geomonas sp. Red875, isolated from river sediment.</title>
        <authorList>
            <person name="Xu Z."/>
            <person name="Zhang Z."/>
            <person name="Masuda Y."/>
            <person name="Itoh H."/>
            <person name="Senoo K."/>
        </authorList>
    </citation>
    <scope>NUCLEOTIDE SEQUENCE</scope>
    <source>
        <strain evidence="2">Red875</strain>
    </source>
</reference>
<accession>A0A8J7JM70</accession>
<name>A0A8J7JM70_9BACT</name>